<proteinExistence type="predicted"/>
<dbReference type="Proteomes" id="UP000004324">
    <property type="component" value="Unassembled WGS sequence"/>
</dbReference>
<comment type="caution">
    <text evidence="1">The sequence shown here is derived from an EMBL/GenBank/DDBJ whole genome shotgun (WGS) entry which is preliminary data.</text>
</comment>
<name>I9LBX9_9FIRM</name>
<accession>I9LBX9</accession>
<evidence type="ECO:0000313" key="1">
    <source>
        <dbReference type="EMBL" id="EIW17924.1"/>
    </source>
</evidence>
<keyword evidence="2" id="KW-1185">Reference proteome</keyword>
<dbReference type="EMBL" id="AKVJ01000029">
    <property type="protein sequence ID" value="EIW17924.1"/>
    <property type="molecule type" value="Genomic_DNA"/>
</dbReference>
<organism evidence="1 2">
    <name type="scientific">Pelosinus fermentans B4</name>
    <dbReference type="NCBI Taxonomy" id="1149862"/>
    <lineage>
        <taxon>Bacteria</taxon>
        <taxon>Bacillati</taxon>
        <taxon>Bacillota</taxon>
        <taxon>Negativicutes</taxon>
        <taxon>Selenomonadales</taxon>
        <taxon>Sporomusaceae</taxon>
        <taxon>Pelosinus</taxon>
    </lineage>
</organism>
<reference evidence="1 2" key="1">
    <citation type="journal article" date="2012" name="J. Bacteriol.">
        <title>Draft Genome Sequences for Two Metal-Reducing Pelosinus fermentans Strains Isolated from a Cr(VI)-Contaminated Site and for Type Strain R7.</title>
        <authorList>
            <person name="Brown S.D."/>
            <person name="Podar M."/>
            <person name="Klingeman D.M."/>
            <person name="Johnson C.M."/>
            <person name="Yang Z.K."/>
            <person name="Utturkar S.M."/>
            <person name="Land M.L."/>
            <person name="Mosher J.J."/>
            <person name="Hurt R.A.Jr."/>
            <person name="Phelps T.J."/>
            <person name="Palumbo A.V."/>
            <person name="Arkin A.P."/>
            <person name="Hazen T.C."/>
            <person name="Elias D.A."/>
        </authorList>
    </citation>
    <scope>NUCLEOTIDE SEQUENCE [LARGE SCALE GENOMIC DNA]</scope>
    <source>
        <strain evidence="1 2">B4</strain>
    </source>
</reference>
<gene>
    <name evidence="1" type="ORF">FB4_3967</name>
</gene>
<evidence type="ECO:0000313" key="2">
    <source>
        <dbReference type="Proteomes" id="UP000004324"/>
    </source>
</evidence>
<sequence>MKGAGVTQRFLLLDIYLVTFSTRTVTDIYPHTDLFFAFLRDLRSSLLVLFITFLPNFPLPQLDNNGLLCYHDIR</sequence>
<dbReference type="AlphaFoldDB" id="I9LBX9"/>
<protein>
    <submittedName>
        <fullName evidence="1">Uncharacterized protein</fullName>
    </submittedName>
</protein>